<organism evidence="2 3">
    <name type="scientific">Puccinia graminis f. sp. tritici (strain CRL 75-36-700-3 / race SCCL)</name>
    <name type="common">Black stem rust fungus</name>
    <dbReference type="NCBI Taxonomy" id="418459"/>
    <lineage>
        <taxon>Eukaryota</taxon>
        <taxon>Fungi</taxon>
        <taxon>Dikarya</taxon>
        <taxon>Basidiomycota</taxon>
        <taxon>Pucciniomycotina</taxon>
        <taxon>Pucciniomycetes</taxon>
        <taxon>Pucciniales</taxon>
        <taxon>Pucciniaceae</taxon>
        <taxon>Puccinia</taxon>
    </lineage>
</organism>
<reference key="1">
    <citation type="submission" date="2007-01" db="EMBL/GenBank/DDBJ databases">
        <title>The Genome Sequence of Puccinia graminis f. sp. tritici Strain CRL 75-36-700-3.</title>
        <authorList>
            <consortium name="The Broad Institute Genome Sequencing Platform"/>
            <person name="Birren B."/>
            <person name="Lander E."/>
            <person name="Galagan J."/>
            <person name="Nusbaum C."/>
            <person name="Devon K."/>
            <person name="Cuomo C."/>
            <person name="Jaffe D."/>
            <person name="Butler J."/>
            <person name="Alvarez P."/>
            <person name="Gnerre S."/>
            <person name="Grabherr M."/>
            <person name="Mauceli E."/>
            <person name="Brockman W."/>
            <person name="Young S."/>
            <person name="LaButti K."/>
            <person name="Sykes S."/>
            <person name="DeCaprio D."/>
            <person name="Crawford M."/>
            <person name="Koehrsen M."/>
            <person name="Engels R."/>
            <person name="Montgomery P."/>
            <person name="Pearson M."/>
            <person name="Howarth C."/>
            <person name="Larson L."/>
            <person name="White J."/>
            <person name="Zeng Q."/>
            <person name="Kodira C."/>
            <person name="Yandava C."/>
            <person name="Alvarado L."/>
            <person name="O'Leary S."/>
            <person name="Szabo L."/>
            <person name="Dean R."/>
            <person name="Schein J."/>
        </authorList>
    </citation>
    <scope>NUCLEOTIDE SEQUENCE</scope>
    <source>
        <strain>CRL 75-36-700-3</strain>
    </source>
</reference>
<name>E3KU99_PUCGT</name>
<dbReference type="VEuPathDB" id="FungiDB:PGTG_14589"/>
<protein>
    <submittedName>
        <fullName evidence="2">Uncharacterized protein</fullName>
    </submittedName>
</protein>
<sequence>MNLKRPFFPKRTHKTGNDPHLNRHRPPNPTQSTQLSNVNVRNSVSALKNPRPNVSVCDSHLSSIRSNLAMIKSTWAVWNLEKTLNCTVRVLISAK</sequence>
<reference evidence="3" key="2">
    <citation type="journal article" date="2011" name="Proc. Natl. Acad. Sci. U.S.A.">
        <title>Obligate biotrophy features unraveled by the genomic analysis of rust fungi.</title>
        <authorList>
            <person name="Duplessis S."/>
            <person name="Cuomo C.A."/>
            <person name="Lin Y.-C."/>
            <person name="Aerts A."/>
            <person name="Tisserant E."/>
            <person name="Veneault-Fourrey C."/>
            <person name="Joly D.L."/>
            <person name="Hacquard S."/>
            <person name="Amselem J."/>
            <person name="Cantarel B.L."/>
            <person name="Chiu R."/>
            <person name="Coutinho P.M."/>
            <person name="Feau N."/>
            <person name="Field M."/>
            <person name="Frey P."/>
            <person name="Gelhaye E."/>
            <person name="Goldberg J."/>
            <person name="Grabherr M.G."/>
            <person name="Kodira C.D."/>
            <person name="Kohler A."/>
            <person name="Kuees U."/>
            <person name="Lindquist E.A."/>
            <person name="Lucas S.M."/>
            <person name="Mago R."/>
            <person name="Mauceli E."/>
            <person name="Morin E."/>
            <person name="Murat C."/>
            <person name="Pangilinan J.L."/>
            <person name="Park R."/>
            <person name="Pearson M."/>
            <person name="Quesneville H."/>
            <person name="Rouhier N."/>
            <person name="Sakthikumar S."/>
            <person name="Salamov A.A."/>
            <person name="Schmutz J."/>
            <person name="Selles B."/>
            <person name="Shapiro H."/>
            <person name="Tanguay P."/>
            <person name="Tuskan G.A."/>
            <person name="Henrissat B."/>
            <person name="Van de Peer Y."/>
            <person name="Rouze P."/>
            <person name="Ellis J.G."/>
            <person name="Dodds P.N."/>
            <person name="Schein J.E."/>
            <person name="Zhong S."/>
            <person name="Hamelin R.C."/>
            <person name="Grigoriev I.V."/>
            <person name="Szabo L.J."/>
            <person name="Martin F."/>
        </authorList>
    </citation>
    <scope>NUCLEOTIDE SEQUENCE [LARGE SCALE GENOMIC DNA]</scope>
    <source>
        <strain evidence="3">CRL 75-36-700-3 / race SCCL</strain>
    </source>
</reference>
<dbReference type="InParanoid" id="E3KU99"/>
<proteinExistence type="predicted"/>
<dbReference type="AlphaFoldDB" id="E3KU99"/>
<evidence type="ECO:0000313" key="3">
    <source>
        <dbReference type="Proteomes" id="UP000008783"/>
    </source>
</evidence>
<dbReference type="KEGG" id="pgr:PGTG_14589"/>
<dbReference type="Proteomes" id="UP000008783">
    <property type="component" value="Unassembled WGS sequence"/>
</dbReference>
<dbReference type="HOGENOM" id="CLU_2373832_0_0_1"/>
<dbReference type="EMBL" id="DS178309">
    <property type="protein sequence ID" value="EFP87874.2"/>
    <property type="molecule type" value="Genomic_DNA"/>
</dbReference>
<evidence type="ECO:0000313" key="2">
    <source>
        <dbReference type="EMBL" id="EFP87874.2"/>
    </source>
</evidence>
<dbReference type="GeneID" id="10534853"/>
<accession>E3KU99</accession>
<dbReference type="RefSeq" id="XP_003332293.2">
    <property type="nucleotide sequence ID" value="XM_003332245.2"/>
</dbReference>
<evidence type="ECO:0000256" key="1">
    <source>
        <dbReference type="SAM" id="MobiDB-lite"/>
    </source>
</evidence>
<feature type="region of interest" description="Disordered" evidence="1">
    <location>
        <begin position="1"/>
        <end position="38"/>
    </location>
</feature>
<gene>
    <name evidence="2" type="ORF">PGTG_14589</name>
</gene>
<keyword evidence="3" id="KW-1185">Reference proteome</keyword>